<sequence length="121" mass="13655">MRLKPHHKSRTQRVRALVPGTCVPHTSSPQAYRTYGIIQGNLRIPTRRQHCISNITEGSKTPDVLCLCPVVVGNARRSSEPPPARIIRTKRQPLKPPTSSPFFNLVFIIMPLRRLQLTLVS</sequence>
<name>A0A8A1MB02_AJECA</name>
<organism evidence="1 2">
    <name type="scientific">Ajellomyces capsulatus</name>
    <name type="common">Darling's disease fungus</name>
    <name type="synonym">Histoplasma capsulatum</name>
    <dbReference type="NCBI Taxonomy" id="5037"/>
    <lineage>
        <taxon>Eukaryota</taxon>
        <taxon>Fungi</taxon>
        <taxon>Dikarya</taxon>
        <taxon>Ascomycota</taxon>
        <taxon>Pezizomycotina</taxon>
        <taxon>Eurotiomycetes</taxon>
        <taxon>Eurotiomycetidae</taxon>
        <taxon>Onygenales</taxon>
        <taxon>Ajellomycetaceae</taxon>
        <taxon>Histoplasma</taxon>
    </lineage>
</organism>
<dbReference type="Proteomes" id="UP000663671">
    <property type="component" value="Chromosome 1"/>
</dbReference>
<evidence type="ECO:0000313" key="1">
    <source>
        <dbReference type="EMBL" id="QSS62985.1"/>
    </source>
</evidence>
<proteinExistence type="predicted"/>
<dbReference type="VEuPathDB" id="FungiDB:I7I51_00040"/>
<accession>A0A8A1MB02</accession>
<reference evidence="1" key="1">
    <citation type="submission" date="2021-01" db="EMBL/GenBank/DDBJ databases">
        <title>Chromosome-level genome assembly of a human fungal pathogen reveals clustering of transcriptionally co-regulated genes.</title>
        <authorList>
            <person name="Voorhies M."/>
            <person name="Cohen S."/>
            <person name="Shea T.P."/>
            <person name="Petrus S."/>
            <person name="Munoz J.F."/>
            <person name="Poplawski S."/>
            <person name="Goldman W.E."/>
            <person name="Michael T."/>
            <person name="Cuomo C.A."/>
            <person name="Sil A."/>
            <person name="Beyhan S."/>
        </authorList>
    </citation>
    <scope>NUCLEOTIDE SEQUENCE</scope>
    <source>
        <strain evidence="1">WU24</strain>
    </source>
</reference>
<evidence type="ECO:0000313" key="2">
    <source>
        <dbReference type="Proteomes" id="UP000663671"/>
    </source>
</evidence>
<protein>
    <submittedName>
        <fullName evidence="1">Uncharacterized protein</fullName>
    </submittedName>
</protein>
<dbReference type="AlphaFoldDB" id="A0A8A1MB02"/>
<dbReference type="EMBL" id="CP069114">
    <property type="protein sequence ID" value="QSS62985.1"/>
    <property type="molecule type" value="Genomic_DNA"/>
</dbReference>
<gene>
    <name evidence="1" type="ORF">I7I51_00040</name>
</gene>